<dbReference type="OrthoDB" id="5297034at2"/>
<accession>A0A1I6A2L7</accession>
<reference evidence="3 4" key="1">
    <citation type="submission" date="2016-10" db="EMBL/GenBank/DDBJ databases">
        <authorList>
            <person name="de Groot N.N."/>
        </authorList>
    </citation>
    <scope>NUCLEOTIDE SEQUENCE [LARGE SCALE GENOMIC DNA]</scope>
    <source>
        <strain evidence="3 4">JCM 18415</strain>
    </source>
</reference>
<dbReference type="Proteomes" id="UP000242815">
    <property type="component" value="Unassembled WGS sequence"/>
</dbReference>
<reference evidence="2" key="3">
    <citation type="submission" date="2024-05" db="EMBL/GenBank/DDBJ databases">
        <authorList>
            <person name="de Witt J."/>
        </authorList>
    </citation>
    <scope>NUCLEOTIDE SEQUENCE</scope>
    <source>
        <strain evidence="2">FZJ</strain>
    </source>
</reference>
<evidence type="ECO:0000313" key="4">
    <source>
        <dbReference type="Proteomes" id="UP000242815"/>
    </source>
</evidence>
<keyword evidence="1" id="KW-0812">Transmembrane</keyword>
<gene>
    <name evidence="2" type="ORF">RED13_001640</name>
    <name evidence="3" type="ORF">SAMN05216578_101508</name>
</gene>
<dbReference type="InterPro" id="IPR052959">
    <property type="entry name" value="Inner_membrane_assoc"/>
</dbReference>
<reference evidence="5" key="2">
    <citation type="submission" date="2023-07" db="EMBL/GenBank/DDBJ databases">
        <authorList>
            <person name="de Witt J."/>
        </authorList>
    </citation>
    <scope>NUCLEOTIDE SEQUENCE [LARGE SCALE GENOMIC DNA]</scope>
    <source>
        <strain evidence="5">FZJ</strain>
    </source>
</reference>
<name>A0A1I6A2L7_9GAMM</name>
<dbReference type="Proteomes" id="UP001281217">
    <property type="component" value="Unassembled WGS sequence"/>
</dbReference>
<dbReference type="RefSeq" id="WP_090536622.1">
    <property type="nucleotide sequence ID" value="NZ_FOYD01000001.1"/>
</dbReference>
<dbReference type="PANTHER" id="PTHR38598:SF1">
    <property type="entry name" value="INNER MEMBRANE PROTEIN YJCH"/>
    <property type="match status" value="1"/>
</dbReference>
<feature type="transmembrane region" description="Helical" evidence="1">
    <location>
        <begin position="59"/>
        <end position="85"/>
    </location>
</feature>
<proteinExistence type="predicted"/>
<evidence type="ECO:0000313" key="3">
    <source>
        <dbReference type="EMBL" id="SFQ62787.1"/>
    </source>
</evidence>
<dbReference type="EMBL" id="JAVRDO010000004">
    <property type="protein sequence ID" value="MDX9687215.1"/>
    <property type="molecule type" value="Genomic_DNA"/>
</dbReference>
<dbReference type="STRING" id="1002526.SAMN05216578_101508"/>
<keyword evidence="1" id="KW-1133">Transmembrane helix</keyword>
<organism evidence="3 4">
    <name type="scientific">Halopseudomonas formosensis</name>
    <dbReference type="NCBI Taxonomy" id="1002526"/>
    <lineage>
        <taxon>Bacteria</taxon>
        <taxon>Pseudomonadati</taxon>
        <taxon>Pseudomonadota</taxon>
        <taxon>Gammaproteobacteria</taxon>
        <taxon>Pseudomonadales</taxon>
        <taxon>Pseudomonadaceae</taxon>
        <taxon>Halopseudomonas</taxon>
    </lineage>
</organism>
<keyword evidence="1" id="KW-0472">Membrane</keyword>
<evidence type="ECO:0000256" key="1">
    <source>
        <dbReference type="SAM" id="Phobius"/>
    </source>
</evidence>
<dbReference type="EMBL" id="FOYD01000001">
    <property type="protein sequence ID" value="SFQ62787.1"/>
    <property type="molecule type" value="Genomic_DNA"/>
</dbReference>
<sequence length="102" mass="11415">MQKDVVEQVLNHPKYAALVKGRTRASMIFFSLTLVIYAGFILTMAYLPDVFARPLGPDWTMSVGLCVGLLVACSAVILIALYVYFSNKWFDPLLAEIVRDVQ</sequence>
<keyword evidence="5" id="KW-1185">Reference proteome</keyword>
<evidence type="ECO:0000313" key="5">
    <source>
        <dbReference type="Proteomes" id="UP001281217"/>
    </source>
</evidence>
<dbReference type="PANTHER" id="PTHR38598">
    <property type="entry name" value="INNER MEMBRANE PROTEIN YJCH"/>
    <property type="match status" value="1"/>
</dbReference>
<dbReference type="Pfam" id="PF04341">
    <property type="entry name" value="DUF485"/>
    <property type="match status" value="1"/>
</dbReference>
<dbReference type="AlphaFoldDB" id="A0A1I6A2L7"/>
<protein>
    <submittedName>
        <fullName evidence="2">DUF485 domain-containing protein</fullName>
    </submittedName>
    <submittedName>
        <fullName evidence="3">Uncharacterized membrane protein, DUF485 family</fullName>
    </submittedName>
</protein>
<evidence type="ECO:0000313" key="2">
    <source>
        <dbReference type="EMBL" id="MDX9687215.1"/>
    </source>
</evidence>
<dbReference type="InterPro" id="IPR007436">
    <property type="entry name" value="DUF485"/>
</dbReference>
<dbReference type="GO" id="GO:0005886">
    <property type="term" value="C:plasma membrane"/>
    <property type="evidence" value="ECO:0007669"/>
    <property type="project" value="TreeGrafter"/>
</dbReference>
<feature type="transmembrane region" description="Helical" evidence="1">
    <location>
        <begin position="27"/>
        <end position="47"/>
    </location>
</feature>